<dbReference type="Proteomes" id="UP001054857">
    <property type="component" value="Unassembled WGS sequence"/>
</dbReference>
<comment type="caution">
    <text evidence="1">The sequence shown here is derived from an EMBL/GenBank/DDBJ whole genome shotgun (WGS) entry which is preliminary data.</text>
</comment>
<keyword evidence="2" id="KW-1185">Reference proteome</keyword>
<evidence type="ECO:0000313" key="1">
    <source>
        <dbReference type="EMBL" id="GFR42806.1"/>
    </source>
</evidence>
<name>A0AAD3DJ58_9CHLO</name>
<organism evidence="1 2">
    <name type="scientific">Astrephomene gubernaculifera</name>
    <dbReference type="NCBI Taxonomy" id="47775"/>
    <lineage>
        <taxon>Eukaryota</taxon>
        <taxon>Viridiplantae</taxon>
        <taxon>Chlorophyta</taxon>
        <taxon>core chlorophytes</taxon>
        <taxon>Chlorophyceae</taxon>
        <taxon>CS clade</taxon>
        <taxon>Chlamydomonadales</taxon>
        <taxon>Astrephomenaceae</taxon>
        <taxon>Astrephomene</taxon>
    </lineage>
</organism>
<dbReference type="EMBL" id="BMAR01000004">
    <property type="protein sequence ID" value="GFR42806.1"/>
    <property type="molecule type" value="Genomic_DNA"/>
</dbReference>
<proteinExistence type="predicted"/>
<sequence>MSPTCGIPAASTGGLADGNLALYAVNHLRRNFNWTVTVPLSQKKFNWSEHQEASFHGIKHLYDEGAAVEKLSWFNEFSTERVMAAARSYYAVLYGYYGKNFVSGFKDSRYVCGHSFQSGRCQEVFLGFMTFLRNICLDVKMIFNSRASASFGANSKLYDREPRNTQEAFVRDLNETHALYDAYVRSNPDHALRVFYEDMYDAEKNATLVRQLLQFLGEDNKLPANPIRFNRMPPSSTV</sequence>
<dbReference type="AlphaFoldDB" id="A0AAD3DJ58"/>
<protein>
    <submittedName>
        <fullName evidence="1">Uncharacterized protein</fullName>
    </submittedName>
</protein>
<evidence type="ECO:0000313" key="2">
    <source>
        <dbReference type="Proteomes" id="UP001054857"/>
    </source>
</evidence>
<gene>
    <name evidence="1" type="ORF">Agub_g3695</name>
</gene>
<reference evidence="1 2" key="1">
    <citation type="journal article" date="2021" name="Sci. Rep.">
        <title>Genome sequencing of the multicellular alga Astrephomene provides insights into convergent evolution of germ-soma differentiation.</title>
        <authorList>
            <person name="Yamashita S."/>
            <person name="Yamamoto K."/>
            <person name="Matsuzaki R."/>
            <person name="Suzuki S."/>
            <person name="Yamaguchi H."/>
            <person name="Hirooka S."/>
            <person name="Minakuchi Y."/>
            <person name="Miyagishima S."/>
            <person name="Kawachi M."/>
            <person name="Toyoda A."/>
            <person name="Nozaki H."/>
        </authorList>
    </citation>
    <scope>NUCLEOTIDE SEQUENCE [LARGE SCALE GENOMIC DNA]</scope>
    <source>
        <strain evidence="1 2">NIES-4017</strain>
    </source>
</reference>
<accession>A0AAD3DJ58</accession>